<dbReference type="InterPro" id="IPR032867">
    <property type="entry name" value="DYW_dom"/>
</dbReference>
<dbReference type="FunFam" id="1.25.40.10:FF:001074">
    <property type="entry name" value="Pentatricopeptide repeat-containing protein, mitochondrial"/>
    <property type="match status" value="1"/>
</dbReference>
<dbReference type="PANTHER" id="PTHR47926:SF410">
    <property type="entry name" value="(WILD MALAYSIAN BANANA) HYPOTHETICAL PROTEIN"/>
    <property type="match status" value="1"/>
</dbReference>
<feature type="repeat" description="PPR" evidence="3">
    <location>
        <begin position="171"/>
        <end position="205"/>
    </location>
</feature>
<evidence type="ECO:0000256" key="2">
    <source>
        <dbReference type="ARBA" id="ARBA00022737"/>
    </source>
</evidence>
<evidence type="ECO:0000313" key="6">
    <source>
        <dbReference type="RefSeq" id="XP_030533543.1"/>
    </source>
</evidence>
<dbReference type="Pfam" id="PF13041">
    <property type="entry name" value="PPR_2"/>
    <property type="match status" value="3"/>
</dbReference>
<feature type="repeat" description="PPR" evidence="3">
    <location>
        <begin position="365"/>
        <end position="399"/>
    </location>
</feature>
<dbReference type="AlphaFoldDB" id="A0A8B8PHD6"/>
<sequence length="672" mass="75354">MTLSSRAGKHHLLASFKLKIRSLITLKTASFSPLAAEDPRPDSSDECNSASFRDSHVPRTAQLGSSSDLSDQRELDDIVESNKAISRCLRANDLDSALRVFNGMRIKSLVTWNSILAGYAKRPEKFQEARRMFDKIPERDGVSYNIMLACYLRTFGVNTAQAYFDKMPVKDVASWNTLISGYVRKGEMGRACELFSAMPEKNSVSWSAMISGYAECGDLESAVRFFEAAPIKSVVAWTAMINGYMKFGKVEVAEKLFQEMPDKNLVTWNAVIAGYVENSRAEEGLKLFNNMMGYGIRPNPSTLSSVLLGCSNLSALQLGKQVHQFTIKSPLSSDTTVGTSLISMYWKCGDLRDAWKLFLEMPHRDLVSWNAMISGNAQHGSGQVALTLFDEMRNEGIKPDWITFVAVLVACNHAGLVDQGVKYFDSMMRDYRVEVKPDHYSCMVDLLCRAGKLDEAVDLINRLPFRPHSAIFGTLLGACRIHKNLELAEFAAKSLLNLDPTNVTGYVQLANVYAAMNRWDRVTEVRKSMKQHKVVKTPGYSWIEVKSVVHEFRSGDRIHRELPLIHSKLDALVKKMRLAGYVPDLECALHDVEKEQKEQLLLGHSEKLAIAFGLLKLPPGIPIRVFKNLRTCGDCHSSAKYISAIEGRKIIVRDTSRFHHFKDGICSCGDYW</sequence>
<dbReference type="GO" id="GO:0009451">
    <property type="term" value="P:RNA modification"/>
    <property type="evidence" value="ECO:0007669"/>
    <property type="project" value="InterPro"/>
</dbReference>
<dbReference type="FunFam" id="1.25.40.10:FF:000144">
    <property type="entry name" value="Pentatricopeptide repeat-containing protein, mitochondrial"/>
    <property type="match status" value="1"/>
</dbReference>
<feature type="domain" description="DYW" evidence="4">
    <location>
        <begin position="580"/>
        <end position="672"/>
    </location>
</feature>
<dbReference type="Pfam" id="PF20431">
    <property type="entry name" value="E_motif"/>
    <property type="match status" value="1"/>
</dbReference>
<reference evidence="6" key="1">
    <citation type="submission" date="2025-08" db="UniProtKB">
        <authorList>
            <consortium name="RefSeq"/>
        </authorList>
    </citation>
    <scope>IDENTIFICATION</scope>
    <source>
        <tissue evidence="6">Leaf</tissue>
    </source>
</reference>
<dbReference type="OrthoDB" id="185373at2759"/>
<protein>
    <submittedName>
        <fullName evidence="6">Pentatricopeptide repeat-containing protein At4g16835, mitochondrial</fullName>
    </submittedName>
</protein>
<dbReference type="Pfam" id="PF01535">
    <property type="entry name" value="PPR"/>
    <property type="match status" value="3"/>
</dbReference>
<dbReference type="RefSeq" id="XP_030533543.1">
    <property type="nucleotide sequence ID" value="XM_030677683.2"/>
</dbReference>
<dbReference type="InterPro" id="IPR011990">
    <property type="entry name" value="TPR-like_helical_dom_sf"/>
</dbReference>
<evidence type="ECO:0000256" key="1">
    <source>
        <dbReference type="ARBA" id="ARBA00006643"/>
    </source>
</evidence>
<evidence type="ECO:0000313" key="5">
    <source>
        <dbReference type="Proteomes" id="UP000827889"/>
    </source>
</evidence>
<dbReference type="NCBIfam" id="TIGR00756">
    <property type="entry name" value="PPR"/>
    <property type="match status" value="6"/>
</dbReference>
<keyword evidence="2" id="KW-0677">Repeat</keyword>
<gene>
    <name evidence="6" type="primary">LOC115743084</name>
</gene>
<dbReference type="InterPro" id="IPR002885">
    <property type="entry name" value="PPR_rpt"/>
</dbReference>
<feature type="repeat" description="PPR" evidence="3">
    <location>
        <begin position="108"/>
        <end position="143"/>
    </location>
</feature>
<dbReference type="PANTHER" id="PTHR47926">
    <property type="entry name" value="PENTATRICOPEPTIDE REPEAT-CONTAINING PROTEIN"/>
    <property type="match status" value="1"/>
</dbReference>
<evidence type="ECO:0000259" key="4">
    <source>
        <dbReference type="Pfam" id="PF14432"/>
    </source>
</evidence>
<dbReference type="GO" id="GO:0008270">
    <property type="term" value="F:zinc ion binding"/>
    <property type="evidence" value="ECO:0007669"/>
    <property type="project" value="InterPro"/>
</dbReference>
<dbReference type="PROSITE" id="PS51375">
    <property type="entry name" value="PPR"/>
    <property type="match status" value="5"/>
</dbReference>
<evidence type="ECO:0000256" key="3">
    <source>
        <dbReference type="PROSITE-ProRule" id="PRU00708"/>
    </source>
</evidence>
<dbReference type="GO" id="GO:0003723">
    <property type="term" value="F:RNA binding"/>
    <property type="evidence" value="ECO:0007669"/>
    <property type="project" value="InterPro"/>
</dbReference>
<dbReference type="KEGG" id="rarg:115743084"/>
<dbReference type="SUPFAM" id="SSF48452">
    <property type="entry name" value="TPR-like"/>
    <property type="match status" value="1"/>
</dbReference>
<dbReference type="GeneID" id="115743084"/>
<feature type="repeat" description="PPR" evidence="3">
    <location>
        <begin position="233"/>
        <end position="263"/>
    </location>
</feature>
<accession>A0A8B8PHD6</accession>
<dbReference type="InterPro" id="IPR046848">
    <property type="entry name" value="E_motif"/>
</dbReference>
<keyword evidence="5" id="KW-1185">Reference proteome</keyword>
<dbReference type="FunFam" id="1.25.40.10:FF:000553">
    <property type="entry name" value="Pentatricopeptide repeat-containing protein, mitochondrial"/>
    <property type="match status" value="1"/>
</dbReference>
<comment type="similarity">
    <text evidence="1">Belongs to the PPR family. PCMP-H subfamily.</text>
</comment>
<dbReference type="Gene3D" id="1.25.40.10">
    <property type="entry name" value="Tetratricopeptide repeat domain"/>
    <property type="match status" value="3"/>
</dbReference>
<proteinExistence type="inferred from homology"/>
<dbReference type="FunFam" id="1.25.40.10:FF:001531">
    <property type="entry name" value="Pentatricopeptide repeat-containing protein At4g16835, mitochondrial"/>
    <property type="match status" value="1"/>
</dbReference>
<name>A0A8B8PHD6_9MYRT</name>
<feature type="repeat" description="PPR" evidence="3">
    <location>
        <begin position="264"/>
        <end position="298"/>
    </location>
</feature>
<dbReference type="Pfam" id="PF14432">
    <property type="entry name" value="DYW_deaminase"/>
    <property type="match status" value="1"/>
</dbReference>
<dbReference type="Proteomes" id="UP000827889">
    <property type="component" value="Chromosome 3"/>
</dbReference>
<organism evidence="5 6">
    <name type="scientific">Rhodamnia argentea</name>
    <dbReference type="NCBI Taxonomy" id="178133"/>
    <lineage>
        <taxon>Eukaryota</taxon>
        <taxon>Viridiplantae</taxon>
        <taxon>Streptophyta</taxon>
        <taxon>Embryophyta</taxon>
        <taxon>Tracheophyta</taxon>
        <taxon>Spermatophyta</taxon>
        <taxon>Magnoliopsida</taxon>
        <taxon>eudicotyledons</taxon>
        <taxon>Gunneridae</taxon>
        <taxon>Pentapetalae</taxon>
        <taxon>rosids</taxon>
        <taxon>malvids</taxon>
        <taxon>Myrtales</taxon>
        <taxon>Myrtaceae</taxon>
        <taxon>Myrtoideae</taxon>
        <taxon>Myrteae</taxon>
        <taxon>Australasian group</taxon>
        <taxon>Rhodamnia</taxon>
    </lineage>
</organism>
<dbReference type="InterPro" id="IPR046960">
    <property type="entry name" value="PPR_At4g14850-like_plant"/>
</dbReference>